<comment type="caution">
    <text evidence="2">The sequence shown here is derived from an EMBL/GenBank/DDBJ whole genome shotgun (WGS) entry which is preliminary data.</text>
</comment>
<dbReference type="InterPro" id="IPR012338">
    <property type="entry name" value="Beta-lactam/transpept-like"/>
</dbReference>
<keyword evidence="3" id="KW-1185">Reference proteome</keyword>
<dbReference type="PANTHER" id="PTHR35333">
    <property type="entry name" value="BETA-LACTAMASE"/>
    <property type="match status" value="1"/>
</dbReference>
<organism evidence="2 3">
    <name type="scientific">Aeromicrobium marinum DSM 15272</name>
    <dbReference type="NCBI Taxonomy" id="585531"/>
    <lineage>
        <taxon>Bacteria</taxon>
        <taxon>Bacillati</taxon>
        <taxon>Actinomycetota</taxon>
        <taxon>Actinomycetes</taxon>
        <taxon>Propionibacteriales</taxon>
        <taxon>Nocardioidaceae</taxon>
        <taxon>Aeromicrobium</taxon>
    </lineage>
</organism>
<dbReference type="OrthoDB" id="3524371at2"/>
<dbReference type="GO" id="GO:0008800">
    <property type="term" value="F:beta-lactamase activity"/>
    <property type="evidence" value="ECO:0007669"/>
    <property type="project" value="InterPro"/>
</dbReference>
<dbReference type="Proteomes" id="UP000003111">
    <property type="component" value="Unassembled WGS sequence"/>
</dbReference>
<dbReference type="RefSeq" id="WP_007078611.1">
    <property type="nucleotide sequence ID" value="NZ_CM001024.1"/>
</dbReference>
<name>E2SG65_9ACTN</name>
<protein>
    <recommendedName>
        <fullName evidence="1">Beta-lactamase class A catalytic domain-containing protein</fullName>
    </recommendedName>
</protein>
<dbReference type="Pfam" id="PF13354">
    <property type="entry name" value="Beta-lactamase2"/>
    <property type="match status" value="1"/>
</dbReference>
<dbReference type="GO" id="GO:0030655">
    <property type="term" value="P:beta-lactam antibiotic catabolic process"/>
    <property type="evidence" value="ECO:0007669"/>
    <property type="project" value="InterPro"/>
</dbReference>
<evidence type="ECO:0000259" key="1">
    <source>
        <dbReference type="Pfam" id="PF13354"/>
    </source>
</evidence>
<proteinExistence type="predicted"/>
<dbReference type="GO" id="GO:0046677">
    <property type="term" value="P:response to antibiotic"/>
    <property type="evidence" value="ECO:0007669"/>
    <property type="project" value="InterPro"/>
</dbReference>
<dbReference type="HOGENOM" id="CLU_050510_0_0_11"/>
<evidence type="ECO:0000313" key="3">
    <source>
        <dbReference type="Proteomes" id="UP000003111"/>
    </source>
</evidence>
<dbReference type="InterPro" id="IPR000871">
    <property type="entry name" value="Beta-lactam_class-A"/>
</dbReference>
<dbReference type="PANTHER" id="PTHR35333:SF3">
    <property type="entry name" value="BETA-LACTAMASE-TYPE TRANSPEPTIDASE FOLD CONTAINING PROTEIN"/>
    <property type="match status" value="1"/>
</dbReference>
<reference evidence="2" key="1">
    <citation type="submission" date="2010-08" db="EMBL/GenBank/DDBJ databases">
        <authorList>
            <person name="Muzny D."/>
            <person name="Qin X."/>
            <person name="Buhay C."/>
            <person name="Dugan-Rocha S."/>
            <person name="Ding Y."/>
            <person name="Chen G."/>
            <person name="Hawes A."/>
            <person name="Holder M."/>
            <person name="Jhangiani S."/>
            <person name="Johnson A."/>
            <person name="Khan Z."/>
            <person name="Li Z."/>
            <person name="Liu W."/>
            <person name="Liu X."/>
            <person name="Perez L."/>
            <person name="Shen H."/>
            <person name="Wang Q."/>
            <person name="Watt J."/>
            <person name="Xi L."/>
            <person name="Xin Y."/>
            <person name="Zhou J."/>
            <person name="Deng J."/>
            <person name="Jiang H."/>
            <person name="Liu Y."/>
            <person name="Qu J."/>
            <person name="Song X.-Z."/>
            <person name="Zhang L."/>
            <person name="Villasana D."/>
            <person name="Johnson A."/>
            <person name="Liu J."/>
            <person name="Liyanage D."/>
            <person name="Lorensuhewa L."/>
            <person name="Robinson T."/>
            <person name="Song A."/>
            <person name="Song B.-B."/>
            <person name="Dinh H."/>
            <person name="Thornton R."/>
            <person name="Coyle M."/>
            <person name="Francisco L."/>
            <person name="Jackson L."/>
            <person name="Javaid M."/>
            <person name="Korchina V."/>
            <person name="Kovar C."/>
            <person name="Mata R."/>
            <person name="Mathew T."/>
            <person name="Ngo R."/>
            <person name="Nguyen L."/>
            <person name="Nguyen N."/>
            <person name="Okwuonu G."/>
            <person name="Ongeri F."/>
            <person name="Pham C."/>
            <person name="Simmons D."/>
            <person name="Wilczek-Boney K."/>
            <person name="Hale W."/>
            <person name="Jakkamsetti A."/>
            <person name="Pham P."/>
            <person name="Ruth R."/>
            <person name="San Lucas F."/>
            <person name="Warren J."/>
            <person name="Zhang J."/>
            <person name="Zhao Z."/>
            <person name="Zhou C."/>
            <person name="Zhu D."/>
            <person name="Lee S."/>
            <person name="Bess C."/>
            <person name="Blankenburg K."/>
            <person name="Forbes L."/>
            <person name="Fu Q."/>
            <person name="Gubbala S."/>
            <person name="Hirani K."/>
            <person name="Jayaseelan J.C."/>
            <person name="Lara F."/>
            <person name="Munidasa M."/>
            <person name="Palculict T."/>
            <person name="Patil S."/>
            <person name="Pu L.-L."/>
            <person name="Saada N."/>
            <person name="Tang L."/>
            <person name="Weissenberger G."/>
            <person name="Zhu Y."/>
            <person name="Hemphill L."/>
            <person name="Shang Y."/>
            <person name="Youmans B."/>
            <person name="Ayvaz T."/>
            <person name="Ross M."/>
            <person name="Santibanez J."/>
            <person name="Aqrawi P."/>
            <person name="Gross S."/>
            <person name="Joshi V."/>
            <person name="Fowler G."/>
            <person name="Nazareth L."/>
            <person name="Reid J."/>
            <person name="Worley K."/>
            <person name="Petrosino J."/>
            <person name="Highlander S."/>
            <person name="Gibbs R."/>
        </authorList>
    </citation>
    <scope>NUCLEOTIDE SEQUENCE [LARGE SCALE GENOMIC DNA]</scope>
    <source>
        <strain evidence="2">DSM 15272</strain>
    </source>
</reference>
<dbReference type="Gene3D" id="3.40.710.10">
    <property type="entry name" value="DD-peptidase/beta-lactamase superfamily"/>
    <property type="match status" value="1"/>
</dbReference>
<gene>
    <name evidence="2" type="ORF">HMPREF0063_13024</name>
</gene>
<dbReference type="EMBL" id="ACLF03000016">
    <property type="protein sequence ID" value="EFQ81822.1"/>
    <property type="molecule type" value="Genomic_DNA"/>
</dbReference>
<feature type="domain" description="Beta-lactamase class A catalytic" evidence="1">
    <location>
        <begin position="121"/>
        <end position="262"/>
    </location>
</feature>
<dbReference type="STRING" id="585531.HMPREF0063_13024"/>
<accession>E2SG65</accession>
<sequence length="287" mass="29726">MSIQRPLVVAFVLAVLVNGQAALLSEVDGPAPVGTAPVASAVGPIPAALERRPPALRAVPELDVATTARWSVAVLDGPTGEVTTWGDPGAFDTASIVKVDIAVALLLRVQDEDRGLTSVERDLATRMITVSDNDATSTLFRAVGGESGLEAVNARLGVEGIDVPPGADWGLTRTTATAQVRLLQRVFAADSPVSTEHRIWLQQAMTDVAPDQRFGVGAAADDPATTPLKVGLLQRSTTGRWVVTSIGQVTTDGRPRFMAVLTEGSPTLAEGVALSDRLGAAAVAALT</sequence>
<evidence type="ECO:0000313" key="2">
    <source>
        <dbReference type="EMBL" id="EFQ81822.1"/>
    </source>
</evidence>
<dbReference type="AlphaFoldDB" id="E2SG65"/>
<dbReference type="InterPro" id="IPR045155">
    <property type="entry name" value="Beta-lactam_cat"/>
</dbReference>
<dbReference type="SUPFAM" id="SSF56601">
    <property type="entry name" value="beta-lactamase/transpeptidase-like"/>
    <property type="match status" value="1"/>
</dbReference>
<dbReference type="eggNOG" id="COG2367">
    <property type="taxonomic scope" value="Bacteria"/>
</dbReference>